<keyword evidence="1" id="KW-0560">Oxidoreductase</keyword>
<dbReference type="PRINTS" id="PR00081">
    <property type="entry name" value="GDHRDH"/>
</dbReference>
<gene>
    <name evidence="2" type="ORF">HHI36_012346</name>
</gene>
<dbReference type="AlphaFoldDB" id="A0ABD2NEL7"/>
<dbReference type="EMBL" id="JABFTP020000103">
    <property type="protein sequence ID" value="KAL3276984.1"/>
    <property type="molecule type" value="Genomic_DNA"/>
</dbReference>
<evidence type="ECO:0000256" key="1">
    <source>
        <dbReference type="ARBA" id="ARBA00023002"/>
    </source>
</evidence>
<dbReference type="Pfam" id="PF00106">
    <property type="entry name" value="adh_short"/>
    <property type="match status" value="1"/>
</dbReference>
<name>A0ABD2NEL7_9CUCU</name>
<dbReference type="SUPFAM" id="SSF51735">
    <property type="entry name" value="NAD(P)-binding Rossmann-fold domains"/>
    <property type="match status" value="1"/>
</dbReference>
<dbReference type="PANTHER" id="PTHR43157">
    <property type="entry name" value="PHOSPHATIDYLINOSITOL-GLYCAN BIOSYNTHESIS CLASS F PROTEIN-RELATED"/>
    <property type="match status" value="1"/>
</dbReference>
<evidence type="ECO:0000313" key="3">
    <source>
        <dbReference type="Proteomes" id="UP001516400"/>
    </source>
</evidence>
<protein>
    <submittedName>
        <fullName evidence="2">Uncharacterized protein</fullName>
    </submittedName>
</protein>
<sequence>MSVFIQYLYLVYCLVKWFLLRLFTNGRSDSVACLEGKTAIVTGGNSGIGLAISMLLASRGCRVIIADVVDARKSIENIIERTKNKNIVGKYINLASIKEIRKFADDINKNEKKIDILINNAGIGTTTQGSTEDELNTVMQVNYFGPFLLTHLLIDSLKSSDSARVIFVGSIMAFMSKLSPDNMGTILNLLDFEFNTSIAYMLYQNSKLCNVFAAQEFAKKLRKHKINVNSSDPGAVLTYLTYTANELYEGLFGAIVRMFKITNVMFHIYGEDAFGGAQTSFHLASSEKLQDETGQHYYRCRPFSKPKVLTNTRFCHALWKKTEELVRLKPEEKL</sequence>
<accession>A0ABD2NEL7</accession>
<dbReference type="GO" id="GO:0016491">
    <property type="term" value="F:oxidoreductase activity"/>
    <property type="evidence" value="ECO:0007669"/>
    <property type="project" value="UniProtKB-KW"/>
</dbReference>
<comment type="caution">
    <text evidence="2">The sequence shown here is derived from an EMBL/GenBank/DDBJ whole genome shotgun (WGS) entry which is preliminary data.</text>
</comment>
<dbReference type="Gene3D" id="3.40.50.720">
    <property type="entry name" value="NAD(P)-binding Rossmann-like Domain"/>
    <property type="match status" value="1"/>
</dbReference>
<dbReference type="InterPro" id="IPR036291">
    <property type="entry name" value="NAD(P)-bd_dom_sf"/>
</dbReference>
<dbReference type="InterPro" id="IPR002347">
    <property type="entry name" value="SDR_fam"/>
</dbReference>
<keyword evidence="3" id="KW-1185">Reference proteome</keyword>
<organism evidence="2 3">
    <name type="scientific">Cryptolaemus montrouzieri</name>
    <dbReference type="NCBI Taxonomy" id="559131"/>
    <lineage>
        <taxon>Eukaryota</taxon>
        <taxon>Metazoa</taxon>
        <taxon>Ecdysozoa</taxon>
        <taxon>Arthropoda</taxon>
        <taxon>Hexapoda</taxon>
        <taxon>Insecta</taxon>
        <taxon>Pterygota</taxon>
        <taxon>Neoptera</taxon>
        <taxon>Endopterygota</taxon>
        <taxon>Coleoptera</taxon>
        <taxon>Polyphaga</taxon>
        <taxon>Cucujiformia</taxon>
        <taxon>Coccinelloidea</taxon>
        <taxon>Coccinellidae</taxon>
        <taxon>Scymninae</taxon>
        <taxon>Scymnini</taxon>
        <taxon>Cryptolaemus</taxon>
    </lineage>
</organism>
<proteinExistence type="predicted"/>
<dbReference type="Proteomes" id="UP001516400">
    <property type="component" value="Unassembled WGS sequence"/>
</dbReference>
<evidence type="ECO:0000313" key="2">
    <source>
        <dbReference type="EMBL" id="KAL3276984.1"/>
    </source>
</evidence>
<reference evidence="2 3" key="1">
    <citation type="journal article" date="2021" name="BMC Biol.">
        <title>Horizontally acquired antibacterial genes associated with adaptive radiation of ladybird beetles.</title>
        <authorList>
            <person name="Li H.S."/>
            <person name="Tang X.F."/>
            <person name="Huang Y.H."/>
            <person name="Xu Z.Y."/>
            <person name="Chen M.L."/>
            <person name="Du X.Y."/>
            <person name="Qiu B.Y."/>
            <person name="Chen P.T."/>
            <person name="Zhang W."/>
            <person name="Slipinski A."/>
            <person name="Escalona H.E."/>
            <person name="Waterhouse R.M."/>
            <person name="Zwick A."/>
            <person name="Pang H."/>
        </authorList>
    </citation>
    <scope>NUCLEOTIDE SEQUENCE [LARGE SCALE GENOMIC DNA]</scope>
    <source>
        <strain evidence="2">SYSU2018</strain>
    </source>
</reference>
<dbReference type="PANTHER" id="PTHR43157:SF31">
    <property type="entry name" value="PHOSPHATIDYLINOSITOL-GLYCAN BIOSYNTHESIS CLASS F PROTEIN"/>
    <property type="match status" value="1"/>
</dbReference>